<sequence length="371" mass="41943">MRKKRVLLLSEGFGAGHTQAAYALSSSLRKLSPNLQTKVLELGSFLNPRLAPLIVSAYRKTVTSQPRLMGYVYRHQKSFNRLTTLALHRIFYTHTQNIMKQLKPDIIVCTHFIPSAVVSRLKRLDPAFKVPLVTVITDYDAHATWISPEVDRYLVSTPEVKTKLRYRSVAAAKIQVTGMPVHPSFWEHPGKADILEQFGLQDMPTVLVMGGGWGMMNDEVINTALAGWRDKLQIIFCLGKNEKLLREMQGNPLYSHPNISLVGFTREIDKLMEISDLLVTKPGGMTCSEGLAKGIPMLFYDPLPGQEEENCRYFTAAGLGEPVTSLKVVDRWMERLLYSYDEVQAKRQSHLDEIARFHPLQSAQSIIDMLE</sequence>
<organism evidence="7 8">
    <name type="scientific">Paenibacillus riograndensis SBR5</name>
    <dbReference type="NCBI Taxonomy" id="1073571"/>
    <lineage>
        <taxon>Bacteria</taxon>
        <taxon>Bacillati</taxon>
        <taxon>Bacillota</taxon>
        <taxon>Bacilli</taxon>
        <taxon>Bacillales</taxon>
        <taxon>Paenibacillaceae</taxon>
        <taxon>Paenibacillus</taxon>
        <taxon>Paenibacillus sonchi group</taxon>
    </lineage>
</organism>
<dbReference type="EMBL" id="LN831776">
    <property type="protein sequence ID" value="CQR53841.1"/>
    <property type="molecule type" value="Genomic_DNA"/>
</dbReference>
<dbReference type="SUPFAM" id="SSF53756">
    <property type="entry name" value="UDP-Glycosyltransferase/glycogen phosphorylase"/>
    <property type="match status" value="1"/>
</dbReference>
<evidence type="ECO:0000256" key="2">
    <source>
        <dbReference type="ARBA" id="ARBA00006962"/>
    </source>
</evidence>
<evidence type="ECO:0000256" key="4">
    <source>
        <dbReference type="ARBA" id="ARBA00022679"/>
    </source>
</evidence>
<protein>
    <submittedName>
        <fullName evidence="7">Monogalactosyldiacylglycerol synthase</fullName>
    </submittedName>
</protein>
<keyword evidence="3" id="KW-0328">Glycosyltransferase</keyword>
<dbReference type="GO" id="GO:0016758">
    <property type="term" value="F:hexosyltransferase activity"/>
    <property type="evidence" value="ECO:0007669"/>
    <property type="project" value="InterPro"/>
</dbReference>
<dbReference type="Pfam" id="PF04101">
    <property type="entry name" value="Glyco_tran_28_C"/>
    <property type="match status" value="1"/>
</dbReference>
<evidence type="ECO:0000313" key="8">
    <source>
        <dbReference type="Proteomes" id="UP000033163"/>
    </source>
</evidence>
<accession>A0A0E4H953</accession>
<feature type="domain" description="Diacylglycerol glucosyltransferase N-terminal" evidence="6">
    <location>
        <begin position="17"/>
        <end position="181"/>
    </location>
</feature>
<feature type="domain" description="Glycosyl transferase family 28 C-terminal" evidence="5">
    <location>
        <begin position="205"/>
        <end position="323"/>
    </location>
</feature>
<dbReference type="RefSeq" id="WP_020427373.1">
    <property type="nucleotide sequence ID" value="NZ_AGBD01000376.1"/>
</dbReference>
<dbReference type="PATRIC" id="fig|1073571.4.peg.1644"/>
<proteinExistence type="inferred from homology"/>
<dbReference type="HOGENOM" id="CLU_028367_0_1_9"/>
<evidence type="ECO:0000256" key="3">
    <source>
        <dbReference type="ARBA" id="ARBA00022676"/>
    </source>
</evidence>
<dbReference type="AlphaFoldDB" id="A0A0E4H953"/>
<gene>
    <name evidence="7" type="ORF">PRIO_1573</name>
</gene>
<dbReference type="PANTHER" id="PTHR43025:SF3">
    <property type="entry name" value="MONOGALACTOSYLDIACYLGLYCEROL SYNTHASE 1, CHLOROPLASTIC"/>
    <property type="match status" value="1"/>
</dbReference>
<dbReference type="InterPro" id="IPR050519">
    <property type="entry name" value="Glycosyltransf_28_UgtP"/>
</dbReference>
<reference evidence="8" key="1">
    <citation type="submission" date="2015-03" db="EMBL/GenBank/DDBJ databases">
        <authorList>
            <person name="Wibberg D."/>
        </authorList>
    </citation>
    <scope>NUCLEOTIDE SEQUENCE [LARGE SCALE GENOMIC DNA]</scope>
</reference>
<dbReference type="GO" id="GO:0016020">
    <property type="term" value="C:membrane"/>
    <property type="evidence" value="ECO:0007669"/>
    <property type="project" value="UniProtKB-SubCell"/>
</dbReference>
<name>A0A0E4H953_9BACL</name>
<evidence type="ECO:0000259" key="6">
    <source>
        <dbReference type="Pfam" id="PF06925"/>
    </source>
</evidence>
<dbReference type="InterPro" id="IPR009695">
    <property type="entry name" value="Diacylglyc_glucosyltr_N"/>
</dbReference>
<evidence type="ECO:0000259" key="5">
    <source>
        <dbReference type="Pfam" id="PF04101"/>
    </source>
</evidence>
<keyword evidence="4" id="KW-0808">Transferase</keyword>
<comment type="subcellular location">
    <subcellularLocation>
        <location evidence="1">Membrane</location>
    </subcellularLocation>
</comment>
<dbReference type="GO" id="GO:0009247">
    <property type="term" value="P:glycolipid biosynthetic process"/>
    <property type="evidence" value="ECO:0007669"/>
    <property type="project" value="InterPro"/>
</dbReference>
<dbReference type="InterPro" id="IPR007235">
    <property type="entry name" value="Glyco_trans_28_C"/>
</dbReference>
<dbReference type="KEGG" id="pri:PRIO_1573"/>
<dbReference type="STRING" id="483937.AMQ84_30330"/>
<dbReference type="Gene3D" id="3.40.50.2000">
    <property type="entry name" value="Glycogen Phosphorylase B"/>
    <property type="match status" value="2"/>
</dbReference>
<dbReference type="Proteomes" id="UP000033163">
    <property type="component" value="Chromosome I"/>
</dbReference>
<dbReference type="PANTHER" id="PTHR43025">
    <property type="entry name" value="MONOGALACTOSYLDIACYLGLYCEROL SYNTHASE"/>
    <property type="match status" value="1"/>
</dbReference>
<comment type="similarity">
    <text evidence="2">Belongs to the glycosyltransferase 28 family.</text>
</comment>
<dbReference type="Pfam" id="PF06925">
    <property type="entry name" value="MGDG_synth"/>
    <property type="match status" value="1"/>
</dbReference>
<evidence type="ECO:0000313" key="7">
    <source>
        <dbReference type="EMBL" id="CQR53841.1"/>
    </source>
</evidence>
<evidence type="ECO:0000256" key="1">
    <source>
        <dbReference type="ARBA" id="ARBA00004370"/>
    </source>
</evidence>